<keyword evidence="1" id="KW-0732">Signal</keyword>
<dbReference type="Pfam" id="PF06051">
    <property type="entry name" value="DUF928"/>
    <property type="match status" value="1"/>
</dbReference>
<accession>A0ABR9VRX8</accession>
<keyword evidence="3" id="KW-1185">Reference proteome</keyword>
<gene>
    <name evidence="2" type="ORF">IQ217_09730</name>
</gene>
<dbReference type="Proteomes" id="UP000658720">
    <property type="component" value="Unassembled WGS sequence"/>
</dbReference>
<reference evidence="2 3" key="1">
    <citation type="submission" date="2020-10" db="EMBL/GenBank/DDBJ databases">
        <authorList>
            <person name="Castelo-Branco R."/>
            <person name="Eusebio N."/>
            <person name="Adriana R."/>
            <person name="Vieira A."/>
            <person name="Brugerolle De Fraissinette N."/>
            <person name="Rezende De Castro R."/>
            <person name="Schneider M.P."/>
            <person name="Vasconcelos V."/>
            <person name="Leao P.N."/>
        </authorList>
    </citation>
    <scope>NUCLEOTIDE SEQUENCE [LARGE SCALE GENOMIC DNA]</scope>
    <source>
        <strain evidence="2 3">LEGE 00031</strain>
    </source>
</reference>
<comment type="caution">
    <text evidence="2">The sequence shown here is derived from an EMBL/GenBank/DDBJ whole genome shotgun (WGS) entry which is preliminary data.</text>
</comment>
<evidence type="ECO:0000313" key="2">
    <source>
        <dbReference type="EMBL" id="MBE9254113.1"/>
    </source>
</evidence>
<protein>
    <submittedName>
        <fullName evidence="2">DUF928 domain-containing protein</fullName>
    </submittedName>
</protein>
<evidence type="ECO:0000256" key="1">
    <source>
        <dbReference type="SAM" id="SignalP"/>
    </source>
</evidence>
<dbReference type="RefSeq" id="WP_194019790.1">
    <property type="nucleotide sequence ID" value="NZ_JADEVV010000023.1"/>
</dbReference>
<dbReference type="EMBL" id="JADEVV010000023">
    <property type="protein sequence ID" value="MBE9254113.1"/>
    <property type="molecule type" value="Genomic_DNA"/>
</dbReference>
<name>A0ABR9VRX8_9SYNC</name>
<feature type="chain" id="PRO_5047367003" evidence="1">
    <location>
        <begin position="20"/>
        <end position="255"/>
    </location>
</feature>
<feature type="signal peptide" evidence="1">
    <location>
        <begin position="1"/>
        <end position="19"/>
    </location>
</feature>
<proteinExistence type="predicted"/>
<evidence type="ECO:0000313" key="3">
    <source>
        <dbReference type="Proteomes" id="UP000658720"/>
    </source>
</evidence>
<dbReference type="InterPro" id="IPR010328">
    <property type="entry name" value="DUF928"/>
</dbReference>
<organism evidence="2 3">
    <name type="scientific">Synechocystis salina LEGE 00031</name>
    <dbReference type="NCBI Taxonomy" id="1828736"/>
    <lineage>
        <taxon>Bacteria</taxon>
        <taxon>Bacillati</taxon>
        <taxon>Cyanobacteriota</taxon>
        <taxon>Cyanophyceae</taxon>
        <taxon>Synechococcales</taxon>
        <taxon>Merismopediaceae</taxon>
        <taxon>Synechocystis</taxon>
    </lineage>
</organism>
<sequence length="255" mass="27151">MSNRPGKLLFAGLMGLALAFPFGISPSHGSTPKSSAQLIALKFPQANSDRGQTATSGGGGVRQTSGGSCLTKAKLPFQLLIPGDYNQGSGFHNTASKETFIYAYLPPQPGLTAQVQLADPITKEQNQTTFTVPKEGGIVRFPVSLPDNAMEDDFYNVTLTLICDANNTQDNLTVELTVNYTPLDQPPTNADSSLAEAAFYAEQGLWLDALNALAAIAKEEPQEWQEFLESGGFAAWAEAPVVECCQMVNTSALAN</sequence>